<dbReference type="AlphaFoldDB" id="A0A1R3G415"/>
<sequence>MWKKGNDTTTLKLEVHDIWIVNCKMHMARFCAVVD</sequence>
<proteinExistence type="predicted"/>
<keyword evidence="2" id="KW-1185">Reference proteome</keyword>
<organism evidence="1 2">
    <name type="scientific">Corchorus olitorius</name>
    <dbReference type="NCBI Taxonomy" id="93759"/>
    <lineage>
        <taxon>Eukaryota</taxon>
        <taxon>Viridiplantae</taxon>
        <taxon>Streptophyta</taxon>
        <taxon>Embryophyta</taxon>
        <taxon>Tracheophyta</taxon>
        <taxon>Spermatophyta</taxon>
        <taxon>Magnoliopsida</taxon>
        <taxon>eudicotyledons</taxon>
        <taxon>Gunneridae</taxon>
        <taxon>Pentapetalae</taxon>
        <taxon>rosids</taxon>
        <taxon>malvids</taxon>
        <taxon>Malvales</taxon>
        <taxon>Malvaceae</taxon>
        <taxon>Grewioideae</taxon>
        <taxon>Apeibeae</taxon>
        <taxon>Corchorus</taxon>
    </lineage>
</organism>
<protein>
    <submittedName>
        <fullName evidence="1">Uncharacterized protein</fullName>
    </submittedName>
</protein>
<evidence type="ECO:0000313" key="2">
    <source>
        <dbReference type="Proteomes" id="UP000187203"/>
    </source>
</evidence>
<name>A0A1R3G415_9ROSI</name>
<dbReference type="Proteomes" id="UP000187203">
    <property type="component" value="Unassembled WGS sequence"/>
</dbReference>
<comment type="caution">
    <text evidence="1">The sequence shown here is derived from an EMBL/GenBank/DDBJ whole genome shotgun (WGS) entry which is preliminary data.</text>
</comment>
<gene>
    <name evidence="1" type="ORF">COLO4_36940</name>
</gene>
<reference evidence="2" key="1">
    <citation type="submission" date="2013-09" db="EMBL/GenBank/DDBJ databases">
        <title>Corchorus olitorius genome sequencing.</title>
        <authorList>
            <person name="Alam M."/>
            <person name="Haque M.S."/>
            <person name="Islam M.S."/>
            <person name="Emdad E.M."/>
            <person name="Islam M.M."/>
            <person name="Ahmed B."/>
            <person name="Halim A."/>
            <person name="Hossen Q.M.M."/>
            <person name="Hossain M.Z."/>
            <person name="Ahmed R."/>
            <person name="Khan M.M."/>
            <person name="Islam R."/>
            <person name="Rashid M.M."/>
            <person name="Khan S.A."/>
            <person name="Rahman M.S."/>
            <person name="Alam M."/>
            <person name="Yahiya A.S."/>
            <person name="Khan M.S."/>
            <person name="Azam M.S."/>
            <person name="Haque T."/>
            <person name="Lashkar M.Z.H."/>
            <person name="Akhand A.I."/>
            <person name="Morshed G."/>
            <person name="Roy S."/>
            <person name="Uddin K.S."/>
            <person name="Rabeya T."/>
            <person name="Hossain A.S."/>
            <person name="Chowdhury A."/>
            <person name="Snigdha A.R."/>
            <person name="Mortoza M.S."/>
            <person name="Matin S.A."/>
            <person name="Hoque S.M.E."/>
            <person name="Islam M.K."/>
            <person name="Roy D.K."/>
            <person name="Haider R."/>
            <person name="Moosa M.M."/>
            <person name="Elias S.M."/>
            <person name="Hasan A.M."/>
            <person name="Jahan S."/>
            <person name="Shafiuddin M."/>
            <person name="Mahmood N."/>
            <person name="Shommy N.S."/>
        </authorList>
    </citation>
    <scope>NUCLEOTIDE SEQUENCE [LARGE SCALE GENOMIC DNA]</scope>
    <source>
        <strain evidence="2">cv. O-4</strain>
    </source>
</reference>
<dbReference type="EMBL" id="AWUE01023748">
    <property type="protein sequence ID" value="OMO52838.1"/>
    <property type="molecule type" value="Genomic_DNA"/>
</dbReference>
<accession>A0A1R3G415</accession>
<evidence type="ECO:0000313" key="1">
    <source>
        <dbReference type="EMBL" id="OMO52838.1"/>
    </source>
</evidence>